<comment type="similarity">
    <text evidence="1 6">Belongs to the glutaminase family.</text>
</comment>
<dbReference type="PANTHER" id="PTHR12544:SF29">
    <property type="entry name" value="GLUTAMINASE"/>
    <property type="match status" value="1"/>
</dbReference>
<dbReference type="SUPFAM" id="SSF56601">
    <property type="entry name" value="beta-lactamase/transpeptidase-like"/>
    <property type="match status" value="1"/>
</dbReference>
<dbReference type="InterPro" id="IPR012338">
    <property type="entry name" value="Beta-lactam/transpept-like"/>
</dbReference>
<dbReference type="HAMAP" id="MF_00313">
    <property type="entry name" value="Glutaminase"/>
    <property type="match status" value="1"/>
</dbReference>
<gene>
    <name evidence="6" type="primary">glsA</name>
    <name evidence="7" type="ORF">SAMN05216495_1054</name>
</gene>
<dbReference type="GO" id="GO:0006537">
    <property type="term" value="P:glutamate biosynthetic process"/>
    <property type="evidence" value="ECO:0007669"/>
    <property type="project" value="TreeGrafter"/>
</dbReference>
<dbReference type="AlphaFoldDB" id="A0A1H2VUM1"/>
<evidence type="ECO:0000256" key="2">
    <source>
        <dbReference type="ARBA" id="ARBA00011881"/>
    </source>
</evidence>
<dbReference type="EC" id="3.5.1.2" evidence="3 6"/>
<evidence type="ECO:0000256" key="5">
    <source>
        <dbReference type="ARBA" id="ARBA00049534"/>
    </source>
</evidence>
<dbReference type="InterPro" id="IPR015868">
    <property type="entry name" value="Glutaminase"/>
</dbReference>
<dbReference type="GO" id="GO:0006543">
    <property type="term" value="P:L-glutamine catabolic process"/>
    <property type="evidence" value="ECO:0007669"/>
    <property type="project" value="TreeGrafter"/>
</dbReference>
<dbReference type="Proteomes" id="UP000182379">
    <property type="component" value="Unassembled WGS sequence"/>
</dbReference>
<accession>A0A1H2VUM1</accession>
<dbReference type="RefSeq" id="WP_012937449.1">
    <property type="nucleotide sequence ID" value="NZ_CALAKB010000006.1"/>
</dbReference>
<name>A0A1H2VUM1_ACIFE</name>
<dbReference type="Pfam" id="PF04960">
    <property type="entry name" value="Glutaminase"/>
    <property type="match status" value="1"/>
</dbReference>
<evidence type="ECO:0000256" key="1">
    <source>
        <dbReference type="ARBA" id="ARBA00011076"/>
    </source>
</evidence>
<dbReference type="GeneID" id="78333800"/>
<evidence type="ECO:0000256" key="4">
    <source>
        <dbReference type="ARBA" id="ARBA00022801"/>
    </source>
</evidence>
<dbReference type="Gene3D" id="3.40.710.10">
    <property type="entry name" value="DD-peptidase/beta-lactamase superfamily"/>
    <property type="match status" value="1"/>
</dbReference>
<comment type="subunit">
    <text evidence="2 6">Homotetramer.</text>
</comment>
<feature type="binding site" evidence="6">
    <location>
        <position position="192"/>
    </location>
    <ligand>
        <name>substrate</name>
    </ligand>
</feature>
<feature type="binding site" evidence="6">
    <location>
        <position position="262"/>
    </location>
    <ligand>
        <name>substrate</name>
    </ligand>
</feature>
<evidence type="ECO:0000313" key="8">
    <source>
        <dbReference type="Proteomes" id="UP000182379"/>
    </source>
</evidence>
<dbReference type="PANTHER" id="PTHR12544">
    <property type="entry name" value="GLUTAMINASE"/>
    <property type="match status" value="1"/>
</dbReference>
<protein>
    <recommendedName>
        <fullName evidence="3 6">Glutaminase</fullName>
        <ecNumber evidence="3 6">3.5.1.2</ecNumber>
    </recommendedName>
</protein>
<evidence type="ECO:0000256" key="6">
    <source>
        <dbReference type="HAMAP-Rule" id="MF_00313"/>
    </source>
</evidence>
<dbReference type="FunFam" id="3.40.710.10:FF:000005">
    <property type="entry name" value="Glutaminase"/>
    <property type="match status" value="1"/>
</dbReference>
<comment type="caution">
    <text evidence="7">The sequence shown here is derived from an EMBL/GenBank/DDBJ whole genome shotgun (WGS) entry which is preliminary data.</text>
</comment>
<dbReference type="OMA" id="RPRNPFI"/>
<organism evidence="7 8">
    <name type="scientific">Acidaminococcus fermentans</name>
    <dbReference type="NCBI Taxonomy" id="905"/>
    <lineage>
        <taxon>Bacteria</taxon>
        <taxon>Bacillati</taxon>
        <taxon>Bacillota</taxon>
        <taxon>Negativicutes</taxon>
        <taxon>Acidaminococcales</taxon>
        <taxon>Acidaminococcaceae</taxon>
        <taxon>Acidaminococcus</taxon>
    </lineage>
</organism>
<evidence type="ECO:0000313" key="7">
    <source>
        <dbReference type="EMBL" id="SDW72030.1"/>
    </source>
</evidence>
<reference evidence="7 8" key="1">
    <citation type="submission" date="2016-10" db="EMBL/GenBank/DDBJ databases">
        <authorList>
            <person name="Varghese N."/>
            <person name="Submissions S."/>
        </authorList>
    </citation>
    <scope>NUCLEOTIDE SEQUENCE [LARGE SCALE GENOMIC DNA]</scope>
    <source>
        <strain evidence="7 8">WCC6</strain>
    </source>
</reference>
<feature type="binding site" evidence="6">
    <location>
        <position position="161"/>
    </location>
    <ligand>
        <name>substrate</name>
    </ligand>
</feature>
<feature type="binding site" evidence="6">
    <location>
        <position position="244"/>
    </location>
    <ligand>
        <name>substrate</name>
    </ligand>
</feature>
<feature type="binding site" evidence="6">
    <location>
        <position position="119"/>
    </location>
    <ligand>
        <name>substrate</name>
    </ligand>
</feature>
<dbReference type="GO" id="GO:0004359">
    <property type="term" value="F:glutaminase activity"/>
    <property type="evidence" value="ECO:0007669"/>
    <property type="project" value="UniProtKB-UniRule"/>
</dbReference>
<dbReference type="NCBIfam" id="TIGR03814">
    <property type="entry name" value="Gln_ase"/>
    <property type="match status" value="1"/>
</dbReference>
<comment type="catalytic activity">
    <reaction evidence="5 6">
        <text>L-glutamine + H2O = L-glutamate + NH4(+)</text>
        <dbReference type="Rhea" id="RHEA:15889"/>
        <dbReference type="ChEBI" id="CHEBI:15377"/>
        <dbReference type="ChEBI" id="CHEBI:28938"/>
        <dbReference type="ChEBI" id="CHEBI:29985"/>
        <dbReference type="ChEBI" id="CHEBI:58359"/>
        <dbReference type="EC" id="3.5.1.2"/>
    </reaction>
</comment>
<proteinExistence type="inferred from homology"/>
<dbReference type="EMBL" id="FNOP01000005">
    <property type="protein sequence ID" value="SDW72030.1"/>
    <property type="molecule type" value="Genomic_DNA"/>
</dbReference>
<keyword evidence="4 6" id="KW-0378">Hydrolase</keyword>
<feature type="binding site" evidence="6">
    <location>
        <position position="68"/>
    </location>
    <ligand>
        <name>substrate</name>
    </ligand>
</feature>
<keyword evidence="6" id="KW-0007">Acetylation</keyword>
<evidence type="ECO:0000256" key="3">
    <source>
        <dbReference type="ARBA" id="ARBA00012918"/>
    </source>
</evidence>
<feature type="binding site" evidence="6">
    <location>
        <position position="168"/>
    </location>
    <ligand>
        <name>substrate</name>
    </ligand>
</feature>
<sequence>MVMDKEEIQRILEKALEEGRNVLYEGRVASYIPELAKANSGNLGVCLMRKDGTEYSAGDCNIPFTMQSISKTFSLILALQTAGYDKVFSKIGMEPTGDRFDSILQLELKDWRPFNPMINAGAIVTASCIESPDPFQSFLDLVRRLCANPRISLNESVYRSEKKTGTRNRSIAYLLKSDNVLDGEPEEVLDVYFRMCSVMVTARDLAHYGMILSNHGVDPQTGEQLVDSTIVRIVTTLMMLCGMYDESGEYAVKVGMPSKSGVGGGICAIARHGIGIGTFGPMLNKKGNSVGGERILRILSESLGLHVFDTKEF</sequence>